<comment type="caution">
    <text evidence="2">The sequence shown here is derived from an EMBL/GenBank/DDBJ whole genome shotgun (WGS) entry which is preliminary data.</text>
</comment>
<dbReference type="RefSeq" id="WP_036312584.1">
    <property type="nucleotide sequence ID" value="NZ_CP031421.1"/>
</dbReference>
<dbReference type="KEGG" id="moo:BWL13_02116"/>
<keyword evidence="1" id="KW-0472">Membrane</keyword>
<evidence type="ECO:0000256" key="1">
    <source>
        <dbReference type="SAM" id="Phobius"/>
    </source>
</evidence>
<dbReference type="GeneID" id="91432481"/>
<organism evidence="2 3">
    <name type="scientific">Microbacterium oleivorans</name>
    <dbReference type="NCBI Taxonomy" id="273677"/>
    <lineage>
        <taxon>Bacteria</taxon>
        <taxon>Bacillati</taxon>
        <taxon>Actinomycetota</taxon>
        <taxon>Actinomycetes</taxon>
        <taxon>Micrococcales</taxon>
        <taxon>Microbacteriaceae</taxon>
        <taxon>Microbacterium</taxon>
    </lineage>
</organism>
<accession>A0A031FNT5</accession>
<evidence type="ECO:0000313" key="2">
    <source>
        <dbReference type="EMBL" id="EZP25967.1"/>
    </source>
</evidence>
<keyword evidence="1" id="KW-1133">Transmembrane helix</keyword>
<gene>
    <name evidence="2" type="ORF">BW34_02299</name>
</gene>
<sequence length="60" mass="5854">MATATLSTSPRSGARVGTTTSAAVLSVLGTIVAIGIAATSLLIVPVALLVAFGPSLLARF</sequence>
<dbReference type="EMBL" id="JFYO01000007">
    <property type="protein sequence ID" value="EZP25967.1"/>
    <property type="molecule type" value="Genomic_DNA"/>
</dbReference>
<feature type="transmembrane region" description="Helical" evidence="1">
    <location>
        <begin position="20"/>
        <end position="52"/>
    </location>
</feature>
<evidence type="ECO:0000313" key="3">
    <source>
        <dbReference type="Proteomes" id="UP000024001"/>
    </source>
</evidence>
<keyword evidence="3" id="KW-1185">Reference proteome</keyword>
<reference evidence="2 3" key="1">
    <citation type="submission" date="2014-03" db="EMBL/GenBank/DDBJ databases">
        <title>Draft Genome Sequences of 13 Willow Endophytes.</title>
        <authorList>
            <person name="Gan H.Y."/>
            <person name="Gan H.M."/>
            <person name="Savka M.A."/>
            <person name="Hudson A.O."/>
        </authorList>
    </citation>
    <scope>NUCLEOTIDE SEQUENCE [LARGE SCALE GENOMIC DNA]</scope>
    <source>
        <strain evidence="2 3">RIT293</strain>
    </source>
</reference>
<protein>
    <submittedName>
        <fullName evidence="2">Uncharacterized protein</fullName>
    </submittedName>
</protein>
<keyword evidence="1" id="KW-0812">Transmembrane</keyword>
<dbReference type="PATRIC" id="fig|273677.3.peg.2279"/>
<dbReference type="Proteomes" id="UP000024001">
    <property type="component" value="Unassembled WGS sequence"/>
</dbReference>
<name>A0A031FNT5_9MICO</name>
<dbReference type="OrthoDB" id="9926264at2"/>
<proteinExistence type="predicted"/>
<dbReference type="AlphaFoldDB" id="A0A031FNT5"/>